<evidence type="ECO:0000259" key="1">
    <source>
        <dbReference type="Pfam" id="PF01878"/>
    </source>
</evidence>
<dbReference type="Pfam" id="PF01878">
    <property type="entry name" value="EVE"/>
    <property type="match status" value="1"/>
</dbReference>
<gene>
    <name evidence="2" type="ORF">GYA55_06530</name>
</gene>
<evidence type="ECO:0000313" key="2">
    <source>
        <dbReference type="EMBL" id="NMC62809.1"/>
    </source>
</evidence>
<reference evidence="2 3" key="1">
    <citation type="journal article" date="2020" name="Biotechnol. Biofuels">
        <title>New insights from the biogas microbiome by comprehensive genome-resolved metagenomics of nearly 1600 species originating from multiple anaerobic digesters.</title>
        <authorList>
            <person name="Campanaro S."/>
            <person name="Treu L."/>
            <person name="Rodriguez-R L.M."/>
            <person name="Kovalovszki A."/>
            <person name="Ziels R.M."/>
            <person name="Maus I."/>
            <person name="Zhu X."/>
            <person name="Kougias P.G."/>
            <person name="Basile A."/>
            <person name="Luo G."/>
            <person name="Schluter A."/>
            <person name="Konstantinidis K.T."/>
            <person name="Angelidaki I."/>
        </authorList>
    </citation>
    <scope>NUCLEOTIDE SEQUENCE [LARGE SCALE GENOMIC DNA]</scope>
    <source>
        <strain evidence="2">AS27yjCOA_65</strain>
    </source>
</reference>
<dbReference type="AlphaFoldDB" id="A0A7X9FR93"/>
<name>A0A7X9FR93_9DELT</name>
<dbReference type="Gene3D" id="3.10.590.10">
    <property type="entry name" value="ph1033 like domains"/>
    <property type="match status" value="1"/>
</dbReference>
<feature type="domain" description="EVE" evidence="1">
    <location>
        <begin position="2"/>
        <end position="146"/>
    </location>
</feature>
<dbReference type="PANTHER" id="PTHR14087:SF7">
    <property type="entry name" value="THYMOCYTE NUCLEAR PROTEIN 1"/>
    <property type="match status" value="1"/>
</dbReference>
<evidence type="ECO:0000313" key="3">
    <source>
        <dbReference type="Proteomes" id="UP000524246"/>
    </source>
</evidence>
<dbReference type="Proteomes" id="UP000524246">
    <property type="component" value="Unassembled WGS sequence"/>
</dbReference>
<dbReference type="InterPro" id="IPR015947">
    <property type="entry name" value="PUA-like_sf"/>
</dbReference>
<dbReference type="InterPro" id="IPR047197">
    <property type="entry name" value="THYN1-like_EVE"/>
</dbReference>
<sequence length="152" mass="17807">MKYWLVKSDTADYSIDDFRKDKKTLWEGVRNYQARNFLVEMQIGDKVLFYQSVTEPIGVAGVGMVKKKAIADPTQFDKKSKYYDSSASKEKPRWFCPELLFKKQFKTVISLKSLRRRKRLNKMMLLKRGNRLSVMPVTEAEFLEIVGFEGCK</sequence>
<dbReference type="InterPro" id="IPR052181">
    <property type="entry name" value="5hmC_binding"/>
</dbReference>
<dbReference type="EMBL" id="JAAZON010000284">
    <property type="protein sequence ID" value="NMC62809.1"/>
    <property type="molecule type" value="Genomic_DNA"/>
</dbReference>
<dbReference type="CDD" id="cd21133">
    <property type="entry name" value="EVE"/>
    <property type="match status" value="1"/>
</dbReference>
<dbReference type="InterPro" id="IPR002740">
    <property type="entry name" value="EVE_domain"/>
</dbReference>
<dbReference type="PANTHER" id="PTHR14087">
    <property type="entry name" value="THYMOCYTE NUCLEAR PROTEIN 1"/>
    <property type="match status" value="1"/>
</dbReference>
<organism evidence="2 3">
    <name type="scientific">SAR324 cluster bacterium</name>
    <dbReference type="NCBI Taxonomy" id="2024889"/>
    <lineage>
        <taxon>Bacteria</taxon>
        <taxon>Deltaproteobacteria</taxon>
        <taxon>SAR324 cluster</taxon>
    </lineage>
</organism>
<protein>
    <submittedName>
        <fullName evidence="2">EVE domain-containing protein</fullName>
    </submittedName>
</protein>
<accession>A0A7X9FR93</accession>
<proteinExistence type="predicted"/>
<comment type="caution">
    <text evidence="2">The sequence shown here is derived from an EMBL/GenBank/DDBJ whole genome shotgun (WGS) entry which is preliminary data.</text>
</comment>
<dbReference type="SUPFAM" id="SSF88697">
    <property type="entry name" value="PUA domain-like"/>
    <property type="match status" value="1"/>
</dbReference>